<evidence type="ECO:0000256" key="1">
    <source>
        <dbReference type="PIRSR" id="PIRSR037031-50"/>
    </source>
</evidence>
<dbReference type="SUPFAM" id="SSF52833">
    <property type="entry name" value="Thioredoxin-like"/>
    <property type="match status" value="1"/>
</dbReference>
<feature type="disulfide bond" description="Redox-active" evidence="2">
    <location>
        <begin position="11"/>
        <end position="14"/>
    </location>
</feature>
<feature type="active site" description="Nucleophile" evidence="1">
    <location>
        <position position="14"/>
    </location>
</feature>
<reference evidence="4 5" key="1">
    <citation type="submission" date="2016-01" db="EMBL/GenBank/DDBJ databases">
        <title>Draft genome of the antarctic isolate Shewanella frigidimarina Ag06-30.</title>
        <authorList>
            <person name="Parmeciano Di Noto G."/>
            <person name="Vazquez S."/>
            <person name="Mac Cormack W."/>
            <person name="Iriarte A."/>
            <person name="Quiroga C."/>
        </authorList>
    </citation>
    <scope>NUCLEOTIDE SEQUENCE [LARGE SCALE GENOMIC DNA]</scope>
    <source>
        <strain evidence="4 5">Ag06-30</strain>
    </source>
</reference>
<dbReference type="InterPro" id="IPR012336">
    <property type="entry name" value="Thioredoxin-like_fold"/>
</dbReference>
<accession>A0A106C1E1</accession>
<proteinExistence type="predicted"/>
<dbReference type="RefSeq" id="WP_059745367.1">
    <property type="nucleotide sequence ID" value="NZ_LRDC01000013.1"/>
</dbReference>
<feature type="active site" description="Nucleophile" evidence="1">
    <location>
        <position position="11"/>
    </location>
</feature>
<dbReference type="Gene3D" id="3.40.30.10">
    <property type="entry name" value="Glutaredoxin"/>
    <property type="match status" value="1"/>
</dbReference>
<protein>
    <submittedName>
        <fullName evidence="4">Glutaredoxin</fullName>
    </submittedName>
</protein>
<dbReference type="InterPro" id="IPR005243">
    <property type="entry name" value="THIRX-like_proc"/>
</dbReference>
<dbReference type="EMBL" id="LRDC01000013">
    <property type="protein sequence ID" value="KVX02471.1"/>
    <property type="molecule type" value="Genomic_DNA"/>
</dbReference>
<feature type="domain" description="Thioredoxin-like fold" evidence="3">
    <location>
        <begin position="4"/>
        <end position="76"/>
    </location>
</feature>
<organism evidence="4">
    <name type="scientific">Shewanella frigidimarina</name>
    <dbReference type="NCBI Taxonomy" id="56812"/>
    <lineage>
        <taxon>Bacteria</taxon>
        <taxon>Pseudomonadati</taxon>
        <taxon>Pseudomonadota</taxon>
        <taxon>Gammaproteobacteria</taxon>
        <taxon>Alteromonadales</taxon>
        <taxon>Shewanellaceae</taxon>
        <taxon>Shewanella</taxon>
    </lineage>
</organism>
<keyword evidence="2" id="KW-1015">Disulfide bond</keyword>
<comment type="caution">
    <text evidence="4">The sequence shown here is derived from an EMBL/GenBank/DDBJ whole genome shotgun (WGS) entry which is preliminary data.</text>
</comment>
<keyword evidence="2" id="KW-0676">Redox-active center</keyword>
<dbReference type="Pfam" id="PF13192">
    <property type="entry name" value="Thioredoxin_3"/>
    <property type="match status" value="1"/>
</dbReference>
<gene>
    <name evidence="4" type="ORF">AWJ07_14180</name>
</gene>
<dbReference type="PIRSF" id="PIRSF037031">
    <property type="entry name" value="Redox_disulphide_2"/>
    <property type="match status" value="1"/>
</dbReference>
<evidence type="ECO:0000256" key="2">
    <source>
        <dbReference type="PIRSR" id="PIRSR037031-51"/>
    </source>
</evidence>
<evidence type="ECO:0000313" key="5">
    <source>
        <dbReference type="Proteomes" id="UP000055702"/>
    </source>
</evidence>
<dbReference type="PANTHER" id="PTHR36450">
    <property type="entry name" value="THIOREDOXIN"/>
    <property type="match status" value="1"/>
</dbReference>
<dbReference type="NCBIfam" id="TIGR00412">
    <property type="entry name" value="redox_disulf_2"/>
    <property type="match status" value="1"/>
</dbReference>
<evidence type="ECO:0000313" key="4">
    <source>
        <dbReference type="EMBL" id="KVX02471.1"/>
    </source>
</evidence>
<dbReference type="PANTHER" id="PTHR36450:SF1">
    <property type="entry name" value="THIOREDOXIN"/>
    <property type="match status" value="1"/>
</dbReference>
<name>A0A106C1E1_SHEFR</name>
<evidence type="ECO:0000259" key="3">
    <source>
        <dbReference type="Pfam" id="PF13192"/>
    </source>
</evidence>
<dbReference type="Proteomes" id="UP000055702">
    <property type="component" value="Unassembled WGS sequence"/>
</dbReference>
<sequence length="76" mass="8267">MKIIKVLGSGCKKCLETAELAQAVADEKGVAIKIEKVTDMTQIMAYDVMSTPAVVVDEKVVHKGSKPTKDQMAMWV</sequence>
<dbReference type="AlphaFoldDB" id="A0A106C1E1"/>
<dbReference type="InterPro" id="IPR036249">
    <property type="entry name" value="Thioredoxin-like_sf"/>
</dbReference>